<evidence type="ECO:0000313" key="1">
    <source>
        <dbReference type="EnsemblMetazoa" id="GPPI031555-PA"/>
    </source>
</evidence>
<keyword evidence="2" id="KW-1185">Reference proteome</keyword>
<protein>
    <submittedName>
        <fullName evidence="1">Uncharacterized protein</fullName>
    </submittedName>
</protein>
<organism evidence="1 2">
    <name type="scientific">Glossina palpalis gambiensis</name>
    <dbReference type="NCBI Taxonomy" id="67801"/>
    <lineage>
        <taxon>Eukaryota</taxon>
        <taxon>Metazoa</taxon>
        <taxon>Ecdysozoa</taxon>
        <taxon>Arthropoda</taxon>
        <taxon>Hexapoda</taxon>
        <taxon>Insecta</taxon>
        <taxon>Pterygota</taxon>
        <taxon>Neoptera</taxon>
        <taxon>Endopterygota</taxon>
        <taxon>Diptera</taxon>
        <taxon>Brachycera</taxon>
        <taxon>Muscomorpha</taxon>
        <taxon>Hippoboscoidea</taxon>
        <taxon>Glossinidae</taxon>
        <taxon>Glossina</taxon>
    </lineage>
</organism>
<dbReference type="Proteomes" id="UP000092460">
    <property type="component" value="Unassembled WGS sequence"/>
</dbReference>
<dbReference type="EMBL" id="JXJN01015174">
    <property type="status" value="NOT_ANNOTATED_CDS"/>
    <property type="molecule type" value="Genomic_DNA"/>
</dbReference>
<accession>A0A1B0BIT9</accession>
<reference evidence="1" key="2">
    <citation type="submission" date="2020-05" db="UniProtKB">
        <authorList>
            <consortium name="EnsemblMetazoa"/>
        </authorList>
    </citation>
    <scope>IDENTIFICATION</scope>
    <source>
        <strain evidence="1">IAEA</strain>
    </source>
</reference>
<dbReference type="EnsemblMetazoa" id="GPPI031555-RA">
    <property type="protein sequence ID" value="GPPI031555-PA"/>
    <property type="gene ID" value="GPPI031555"/>
</dbReference>
<reference evidence="2" key="1">
    <citation type="submission" date="2015-01" db="EMBL/GenBank/DDBJ databases">
        <authorList>
            <person name="Aksoy S."/>
            <person name="Warren W."/>
            <person name="Wilson R.K."/>
        </authorList>
    </citation>
    <scope>NUCLEOTIDE SEQUENCE [LARGE SCALE GENOMIC DNA]</scope>
    <source>
        <strain evidence="2">IAEA</strain>
    </source>
</reference>
<evidence type="ECO:0000313" key="2">
    <source>
        <dbReference type="Proteomes" id="UP000092460"/>
    </source>
</evidence>
<proteinExistence type="predicted"/>
<name>A0A1B0BIT9_9MUSC</name>
<dbReference type="VEuPathDB" id="VectorBase:GPPI031555"/>
<dbReference type="AlphaFoldDB" id="A0A1B0BIT9"/>
<sequence>MNENIIIVMAMASAKNLLMNYFVIVSGCTLAQNVEHISHPKFETSKVMLDVEHDAIIPGSL</sequence>